<proteinExistence type="predicted"/>
<dbReference type="Pfam" id="PF13426">
    <property type="entry name" value="PAS_9"/>
    <property type="match status" value="1"/>
</dbReference>
<dbReference type="PROSITE" id="PS50887">
    <property type="entry name" value="GGDEF"/>
    <property type="match status" value="1"/>
</dbReference>
<gene>
    <name evidence="5" type="ORF">FE247_05495</name>
</gene>
<feature type="domain" description="EAL" evidence="3">
    <location>
        <begin position="308"/>
        <end position="547"/>
    </location>
</feature>
<dbReference type="CDD" id="cd01948">
    <property type="entry name" value="EAL"/>
    <property type="match status" value="1"/>
</dbReference>
<dbReference type="Proteomes" id="UP000305417">
    <property type="component" value="Unassembled WGS sequence"/>
</dbReference>
<reference evidence="5 6" key="1">
    <citation type="submission" date="2019-05" db="EMBL/GenBank/DDBJ databases">
        <title>Arcobacter cibarius and Arcobacter thereius providing challenges in identification an antibiotic susceptibility and Quinolone resistance.</title>
        <authorList>
            <person name="Busch A."/>
            <person name="Hanel I."/>
            <person name="Hotzel H."/>
            <person name="Tomaso H."/>
        </authorList>
    </citation>
    <scope>NUCLEOTIDE SEQUENCE [LARGE SCALE GENOMIC DNA]</scope>
    <source>
        <strain evidence="5 6">16CS0831-2</strain>
    </source>
</reference>
<dbReference type="Gene3D" id="3.30.450.20">
    <property type="entry name" value="PAS domain"/>
    <property type="match status" value="1"/>
</dbReference>
<dbReference type="PANTHER" id="PTHR33121">
    <property type="entry name" value="CYCLIC DI-GMP PHOSPHODIESTERASE PDEF"/>
    <property type="match status" value="1"/>
</dbReference>
<evidence type="ECO:0000259" key="1">
    <source>
        <dbReference type="PROSITE" id="PS50112"/>
    </source>
</evidence>
<evidence type="ECO:0000259" key="4">
    <source>
        <dbReference type="PROSITE" id="PS50887"/>
    </source>
</evidence>
<accession>A0ABY2V5B6</accession>
<dbReference type="NCBIfam" id="TIGR00229">
    <property type="entry name" value="sensory_box"/>
    <property type="match status" value="1"/>
</dbReference>
<dbReference type="InterPro" id="IPR029787">
    <property type="entry name" value="Nucleotide_cyclase"/>
</dbReference>
<dbReference type="SUPFAM" id="SSF141868">
    <property type="entry name" value="EAL domain-like"/>
    <property type="match status" value="1"/>
</dbReference>
<name>A0ABY2V5B6_9BACT</name>
<dbReference type="Pfam" id="PF00990">
    <property type="entry name" value="GGDEF"/>
    <property type="match status" value="1"/>
</dbReference>
<dbReference type="PROSITE" id="PS50112">
    <property type="entry name" value="PAS"/>
    <property type="match status" value="1"/>
</dbReference>
<dbReference type="SMART" id="SM00052">
    <property type="entry name" value="EAL"/>
    <property type="match status" value="1"/>
</dbReference>
<dbReference type="PROSITE" id="PS50113">
    <property type="entry name" value="PAC"/>
    <property type="match status" value="1"/>
</dbReference>
<dbReference type="Gene3D" id="3.30.70.270">
    <property type="match status" value="1"/>
</dbReference>
<evidence type="ECO:0000313" key="6">
    <source>
        <dbReference type="Proteomes" id="UP000305417"/>
    </source>
</evidence>
<dbReference type="SMART" id="SM00267">
    <property type="entry name" value="GGDEF"/>
    <property type="match status" value="1"/>
</dbReference>
<dbReference type="InterPro" id="IPR000014">
    <property type="entry name" value="PAS"/>
</dbReference>
<dbReference type="InterPro" id="IPR035965">
    <property type="entry name" value="PAS-like_dom_sf"/>
</dbReference>
<dbReference type="Pfam" id="PF00563">
    <property type="entry name" value="EAL"/>
    <property type="match status" value="1"/>
</dbReference>
<feature type="domain" description="PAC" evidence="2">
    <location>
        <begin position="91"/>
        <end position="145"/>
    </location>
</feature>
<evidence type="ECO:0000259" key="2">
    <source>
        <dbReference type="PROSITE" id="PS50113"/>
    </source>
</evidence>
<dbReference type="PANTHER" id="PTHR33121:SF71">
    <property type="entry name" value="OXYGEN SENSOR PROTEIN DOSP"/>
    <property type="match status" value="1"/>
</dbReference>
<sequence>MWKLPNFELEELIKELKRENYILKQYYKAAEETNIVSKGDLQGNITYANDKFVEVSQYSKEEAMGKPHSLLKGEDSKEKFDNLWETIKSKKSWKGLLRNRKKDDSFYFVDNVITPILNEDGTIFEYISFRHEVTDLVEKTEKLERALREDIVTKISNRFKLLEDITAFSKPSIAIIDIVNFSLINDLYSHKKGDKLLQTIAKRLKKELINYKNYSVYRVHSDEFAILGNFEDREDFIKNIKNILKSVTKEPIKLRDKDIYVDFKYVFSFEDKKYLLESANMIKKHSQKFKYEIIYSKDLQLEKFYENNRIWAVRIKNALNDDIIVPFYQAIYNTKTKKIEKYECLVRLIGKDGKVYSPFYFLDIAKKSRQYLLITKKVIEKSFEYFKDKDFEFSINLTLEDIIDKNMREFILKKLHEYNIGHKVVFEIVESEEIVDFDEINEFIANVREFGCKIAIDDFGSGYSNFAYLIKLKADYIKIDGSLIKDFITDTNYFNIVKTILEFAKLQNIKTVAEFVSQKEILEKVTRMGIDYAQGFYIHEPSDKILI</sequence>
<feature type="domain" description="GGDEF" evidence="4">
    <location>
        <begin position="169"/>
        <end position="299"/>
    </location>
</feature>
<organism evidence="5 6">
    <name type="scientific">Aliarcobacter cibarius</name>
    <dbReference type="NCBI Taxonomy" id="255507"/>
    <lineage>
        <taxon>Bacteria</taxon>
        <taxon>Pseudomonadati</taxon>
        <taxon>Campylobacterota</taxon>
        <taxon>Epsilonproteobacteria</taxon>
        <taxon>Campylobacterales</taxon>
        <taxon>Arcobacteraceae</taxon>
        <taxon>Aliarcobacter</taxon>
    </lineage>
</organism>
<dbReference type="InterPro" id="IPR035919">
    <property type="entry name" value="EAL_sf"/>
</dbReference>
<feature type="domain" description="PAS" evidence="1">
    <location>
        <begin position="40"/>
        <end position="90"/>
    </location>
</feature>
<dbReference type="InterPro" id="IPR001633">
    <property type="entry name" value="EAL_dom"/>
</dbReference>
<comment type="caution">
    <text evidence="5">The sequence shown here is derived from an EMBL/GenBank/DDBJ whole genome shotgun (WGS) entry which is preliminary data.</text>
</comment>
<dbReference type="InterPro" id="IPR043128">
    <property type="entry name" value="Rev_trsase/Diguanyl_cyclase"/>
</dbReference>
<dbReference type="EMBL" id="VBUC01000010">
    <property type="protein sequence ID" value="TLS99541.1"/>
    <property type="molecule type" value="Genomic_DNA"/>
</dbReference>
<keyword evidence="6" id="KW-1185">Reference proteome</keyword>
<dbReference type="PROSITE" id="PS50883">
    <property type="entry name" value="EAL"/>
    <property type="match status" value="1"/>
</dbReference>
<dbReference type="InterPro" id="IPR000700">
    <property type="entry name" value="PAS-assoc_C"/>
</dbReference>
<evidence type="ECO:0000259" key="3">
    <source>
        <dbReference type="PROSITE" id="PS50883"/>
    </source>
</evidence>
<dbReference type="SUPFAM" id="SSF55785">
    <property type="entry name" value="PYP-like sensor domain (PAS domain)"/>
    <property type="match status" value="1"/>
</dbReference>
<dbReference type="SUPFAM" id="SSF55073">
    <property type="entry name" value="Nucleotide cyclase"/>
    <property type="match status" value="1"/>
</dbReference>
<dbReference type="NCBIfam" id="TIGR00254">
    <property type="entry name" value="GGDEF"/>
    <property type="match status" value="1"/>
</dbReference>
<dbReference type="InterPro" id="IPR000160">
    <property type="entry name" value="GGDEF_dom"/>
</dbReference>
<dbReference type="CDD" id="cd00130">
    <property type="entry name" value="PAS"/>
    <property type="match status" value="1"/>
</dbReference>
<dbReference type="Gene3D" id="3.20.20.450">
    <property type="entry name" value="EAL domain"/>
    <property type="match status" value="1"/>
</dbReference>
<dbReference type="InterPro" id="IPR050706">
    <property type="entry name" value="Cyclic-di-GMP_PDE-like"/>
</dbReference>
<protein>
    <submittedName>
        <fullName evidence="5">EAL domain-containing protein</fullName>
    </submittedName>
</protein>
<evidence type="ECO:0000313" key="5">
    <source>
        <dbReference type="EMBL" id="TLS99541.1"/>
    </source>
</evidence>